<evidence type="ECO:0000259" key="4">
    <source>
        <dbReference type="Pfam" id="PF13018"/>
    </source>
</evidence>
<dbReference type="InterPro" id="IPR024973">
    <property type="entry name" value="ESPR"/>
</dbReference>
<proteinExistence type="predicted"/>
<protein>
    <submittedName>
        <fullName evidence="5">Autotransporter adhesin UpaG</fullName>
    </submittedName>
</protein>
<dbReference type="SUPFAM" id="SSF101967">
    <property type="entry name" value="Adhesin YadA, collagen-binding domain"/>
    <property type="match status" value="2"/>
</dbReference>
<feature type="domain" description="Trimeric autotransporter adhesin YadA-like stalk" evidence="3">
    <location>
        <begin position="354"/>
        <end position="393"/>
    </location>
</feature>
<comment type="caution">
    <text evidence="5">The sequence shown here is derived from an EMBL/GenBank/DDBJ whole genome shotgun (WGS) entry which is preliminary data.</text>
</comment>
<feature type="domain" description="Trimeric autotransporter adhesin YadA-like head" evidence="2">
    <location>
        <begin position="209"/>
        <end position="235"/>
    </location>
</feature>
<feature type="domain" description="Trimeric autotransporter adhesin YadA-like stalk" evidence="3">
    <location>
        <begin position="556"/>
        <end position="584"/>
    </location>
</feature>
<evidence type="ECO:0000313" key="5">
    <source>
        <dbReference type="EMBL" id="CAG4898710.1"/>
    </source>
</evidence>
<dbReference type="Proteomes" id="UP000789752">
    <property type="component" value="Unassembled WGS sequence"/>
</dbReference>
<feature type="domain" description="Trimeric autotransporter adhesin YadA-like stalk" evidence="3">
    <location>
        <begin position="168"/>
        <end position="189"/>
    </location>
</feature>
<dbReference type="Gene3D" id="2.150.10.10">
    <property type="entry name" value="Serralysin-like metalloprotease, C-terminal"/>
    <property type="match status" value="2"/>
</dbReference>
<gene>
    <name evidence="5" type="primary">upaG</name>
    <name evidence="5" type="ORF">R54767_02428</name>
</gene>
<keyword evidence="6" id="KW-1185">Reference proteome</keyword>
<dbReference type="EMBL" id="CAJQYY010000012">
    <property type="protein sequence ID" value="CAG4898710.1"/>
    <property type="molecule type" value="Genomic_DNA"/>
</dbReference>
<feature type="domain" description="Trimeric autotransporter adhesin YadA-like stalk" evidence="3">
    <location>
        <begin position="295"/>
        <end position="325"/>
    </location>
</feature>
<keyword evidence="1" id="KW-0472">Membrane</keyword>
<name>A0ABM8U3J0_9BURK</name>
<evidence type="ECO:0000259" key="3">
    <source>
        <dbReference type="Pfam" id="PF05662"/>
    </source>
</evidence>
<evidence type="ECO:0000259" key="2">
    <source>
        <dbReference type="Pfam" id="PF05658"/>
    </source>
</evidence>
<evidence type="ECO:0000256" key="1">
    <source>
        <dbReference type="SAM" id="Phobius"/>
    </source>
</evidence>
<accession>A0ABM8U3J0</accession>
<feature type="domain" description="Trimeric autotransporter adhesin YadA-like stalk" evidence="3">
    <location>
        <begin position="455"/>
        <end position="495"/>
    </location>
</feature>
<dbReference type="InterPro" id="IPR011049">
    <property type="entry name" value="Serralysin-like_metalloprot_C"/>
</dbReference>
<dbReference type="Pfam" id="PF13018">
    <property type="entry name" value="ESPR"/>
    <property type="match status" value="1"/>
</dbReference>
<dbReference type="InterPro" id="IPR008640">
    <property type="entry name" value="Adhesin_Head_dom"/>
</dbReference>
<keyword evidence="1" id="KW-0812">Transmembrane</keyword>
<organism evidence="5 6">
    <name type="scientific">Paraburkholderia gardini</name>
    <dbReference type="NCBI Taxonomy" id="2823469"/>
    <lineage>
        <taxon>Bacteria</taxon>
        <taxon>Pseudomonadati</taxon>
        <taxon>Pseudomonadota</taxon>
        <taxon>Betaproteobacteria</taxon>
        <taxon>Burkholderiales</taxon>
        <taxon>Burkholderiaceae</taxon>
        <taxon>Paraburkholderia</taxon>
    </lineage>
</organism>
<evidence type="ECO:0000313" key="6">
    <source>
        <dbReference type="Proteomes" id="UP000789752"/>
    </source>
</evidence>
<reference evidence="5 6" key="1">
    <citation type="submission" date="2021-04" db="EMBL/GenBank/DDBJ databases">
        <authorList>
            <person name="Vanwijnsberghe S."/>
        </authorList>
    </citation>
    <scope>NUCLEOTIDE SEQUENCE [LARGE SCALE GENOMIC DNA]</scope>
    <source>
        <strain evidence="5 6">LMG 32171</strain>
    </source>
</reference>
<keyword evidence="1" id="KW-1133">Transmembrane helix</keyword>
<feature type="domain" description="Trimeric autotransporter adhesin YadA-like head" evidence="2">
    <location>
        <begin position="239"/>
        <end position="263"/>
    </location>
</feature>
<dbReference type="RefSeq" id="WP_228978366.1">
    <property type="nucleotide sequence ID" value="NZ_CAJQYY010000012.1"/>
</dbReference>
<dbReference type="Pfam" id="PF05658">
    <property type="entry name" value="YadA_head"/>
    <property type="match status" value="3"/>
</dbReference>
<sequence length="586" mass="56413">MNKVHKSVWNESVGAWVAASELSTAKKKGSSRRARVAAVVLGAGAVSVAPAAFAGAIVNCAGNGTDAASSQWMNAADGSSWNGEAWGGAIGSMGEGECGGGSGVVMSEYNSGNGGVSGSSAYITVGQTAYNGAGVVTLYGPGGITLRGDTTTTGTATFQAGADMSGTKIVNVADGTDANDAINYGQLYEHTRYFKANSISDAPESDASATGSDSVAAGPWALAGGATSTALGRGAGAMGVGSVALGANSNAVLDQSVALGSGANAVSVGSVALGSGSVASRGNAVSVGSSTMQRQIINLAKGTAGTDAVNLDQMNAAIAGSSGGGSPDAVMYDSATHDHVTLGGASSGTPVALTNLSAGQVATGSKDAINGSQLYGTANSVADALGGNSTVGTDGKISKPSYTVDGSTYNDVGSAITAVDAKAAAGPVDGVRYDTSAHDKVTFGGVGSTTPVMLTNLAAGQVAAGSKDAINGAQLHGTASSVASALGGNSTVGADGTLSNPAYTLDGNTYNDVGTALAAVDAKASTGSADGVRYDTSAHDKVTFGGVGSTTPVMLTNLAAGQVAASSKDAINGGQLYGTASSVAEP</sequence>
<feature type="domain" description="Trimeric autotransporter adhesin YadA-like head" evidence="2">
    <location>
        <begin position="268"/>
        <end position="290"/>
    </location>
</feature>
<feature type="transmembrane region" description="Helical" evidence="1">
    <location>
        <begin position="36"/>
        <end position="58"/>
    </location>
</feature>
<dbReference type="InterPro" id="IPR008635">
    <property type="entry name" value="Coiled_stalk_dom"/>
</dbReference>
<feature type="domain" description="ESPR" evidence="4">
    <location>
        <begin position="1"/>
        <end position="49"/>
    </location>
</feature>
<dbReference type="Pfam" id="PF05662">
    <property type="entry name" value="YadA_stalk"/>
    <property type="match status" value="5"/>
</dbReference>
<dbReference type="Gene3D" id="1.20.5.170">
    <property type="match status" value="3"/>
</dbReference>